<dbReference type="GO" id="GO:0006935">
    <property type="term" value="P:chemotaxis"/>
    <property type="evidence" value="ECO:0007669"/>
    <property type="project" value="UniProtKB-KW"/>
</dbReference>
<comment type="caution">
    <text evidence="7">The sequence shown here is derived from an EMBL/GenBank/DDBJ whole genome shotgun (WGS) entry which is preliminary data.</text>
</comment>
<evidence type="ECO:0000256" key="1">
    <source>
        <dbReference type="ARBA" id="ARBA00001946"/>
    </source>
</evidence>
<feature type="modified residue" description="4-aspartylphosphate" evidence="5">
    <location>
        <position position="62"/>
    </location>
</feature>
<dbReference type="SMART" id="SM00448">
    <property type="entry name" value="REC"/>
    <property type="match status" value="1"/>
</dbReference>
<evidence type="ECO:0000313" key="8">
    <source>
        <dbReference type="Proteomes" id="UP000289718"/>
    </source>
</evidence>
<sequence length="130" mass="15071">MEEKIERLRLMKLLFVEDEEDLIDIISDTLNKLNVQYLTASNGEEALKIIDDNPDITMIITDINMPVMNGLDMIKELKNKKINTPIIVMSAHTELEYINKAKELGVKDYLLKPFDFIKFINLIIELDESN</sequence>
<dbReference type="Proteomes" id="UP000289718">
    <property type="component" value="Unassembled WGS sequence"/>
</dbReference>
<feature type="domain" description="Response regulatory" evidence="6">
    <location>
        <begin position="12"/>
        <end position="127"/>
    </location>
</feature>
<dbReference type="PANTHER" id="PTHR44591:SF3">
    <property type="entry name" value="RESPONSE REGULATORY DOMAIN-CONTAINING PROTEIN"/>
    <property type="match status" value="1"/>
</dbReference>
<dbReference type="GO" id="GO:0000160">
    <property type="term" value="P:phosphorelay signal transduction system"/>
    <property type="evidence" value="ECO:0007669"/>
    <property type="project" value="InterPro"/>
</dbReference>
<dbReference type="SUPFAM" id="SSF52172">
    <property type="entry name" value="CheY-like"/>
    <property type="match status" value="1"/>
</dbReference>
<gene>
    <name evidence="7" type="ORF">CP965_12190</name>
</gene>
<evidence type="ECO:0000313" key="7">
    <source>
        <dbReference type="EMBL" id="RXK11932.1"/>
    </source>
</evidence>
<dbReference type="Pfam" id="PF00072">
    <property type="entry name" value="Response_reg"/>
    <property type="match status" value="1"/>
</dbReference>
<evidence type="ECO:0000256" key="5">
    <source>
        <dbReference type="PROSITE-ProRule" id="PRU00169"/>
    </source>
</evidence>
<protein>
    <submittedName>
        <fullName evidence="7">Two-component system response regulator</fullName>
    </submittedName>
</protein>
<dbReference type="PROSITE" id="PS50110">
    <property type="entry name" value="RESPONSE_REGULATORY"/>
    <property type="match status" value="1"/>
</dbReference>
<evidence type="ECO:0000256" key="2">
    <source>
        <dbReference type="ARBA" id="ARBA00022500"/>
    </source>
</evidence>
<proteinExistence type="predicted"/>
<keyword evidence="3 5" id="KW-0597">Phosphoprotein</keyword>
<keyword evidence="4" id="KW-0283">Flagellar rotation</keyword>
<dbReference type="EMBL" id="NXIE01000005">
    <property type="protein sequence ID" value="RXK11932.1"/>
    <property type="molecule type" value="Genomic_DNA"/>
</dbReference>
<evidence type="ECO:0000256" key="4">
    <source>
        <dbReference type="ARBA" id="ARBA00022779"/>
    </source>
</evidence>
<dbReference type="Gene3D" id="3.40.50.2300">
    <property type="match status" value="1"/>
</dbReference>
<keyword evidence="2" id="KW-0145">Chemotaxis</keyword>
<dbReference type="InterPro" id="IPR050595">
    <property type="entry name" value="Bact_response_regulator"/>
</dbReference>
<dbReference type="OrthoDB" id="9800029at2"/>
<reference evidence="7 8" key="1">
    <citation type="submission" date="2017-09" db="EMBL/GenBank/DDBJ databases">
        <title>Genomics of the genus Arcobacter.</title>
        <authorList>
            <person name="Perez-Cataluna A."/>
            <person name="Figueras M.J."/>
            <person name="Salas-Masso N."/>
        </authorList>
    </citation>
    <scope>NUCLEOTIDE SEQUENCE [LARGE SCALE GENOMIC DNA]</scope>
    <source>
        <strain evidence="7 8">F156-34</strain>
    </source>
</reference>
<dbReference type="PANTHER" id="PTHR44591">
    <property type="entry name" value="STRESS RESPONSE REGULATOR PROTEIN 1"/>
    <property type="match status" value="1"/>
</dbReference>
<evidence type="ECO:0000259" key="6">
    <source>
        <dbReference type="PROSITE" id="PS50110"/>
    </source>
</evidence>
<organism evidence="7 8">
    <name type="scientific">Halarcobacter mediterraneus</name>
    <dbReference type="NCBI Taxonomy" id="2023153"/>
    <lineage>
        <taxon>Bacteria</taxon>
        <taxon>Pseudomonadati</taxon>
        <taxon>Campylobacterota</taxon>
        <taxon>Epsilonproteobacteria</taxon>
        <taxon>Campylobacterales</taxon>
        <taxon>Arcobacteraceae</taxon>
        <taxon>Halarcobacter</taxon>
    </lineage>
</organism>
<keyword evidence="8" id="KW-1185">Reference proteome</keyword>
<accession>A0A4Q1AR55</accession>
<dbReference type="InterPro" id="IPR011006">
    <property type="entry name" value="CheY-like_superfamily"/>
</dbReference>
<dbReference type="GO" id="GO:0097588">
    <property type="term" value="P:archaeal or bacterial-type flagellum-dependent cell motility"/>
    <property type="evidence" value="ECO:0007669"/>
    <property type="project" value="UniProtKB-KW"/>
</dbReference>
<comment type="cofactor">
    <cofactor evidence="1">
        <name>Mg(2+)</name>
        <dbReference type="ChEBI" id="CHEBI:18420"/>
    </cofactor>
</comment>
<dbReference type="AlphaFoldDB" id="A0A4Q1AR55"/>
<evidence type="ECO:0000256" key="3">
    <source>
        <dbReference type="ARBA" id="ARBA00022553"/>
    </source>
</evidence>
<dbReference type="RefSeq" id="WP_129062384.1">
    <property type="nucleotide sequence ID" value="NZ_NXIE01000005.1"/>
</dbReference>
<dbReference type="InterPro" id="IPR001789">
    <property type="entry name" value="Sig_transdc_resp-reg_receiver"/>
</dbReference>
<name>A0A4Q1AR55_9BACT</name>